<proteinExistence type="predicted"/>
<protein>
    <recommendedName>
        <fullName evidence="4">YceG-like family protein</fullName>
    </recommendedName>
</protein>
<dbReference type="Gene3D" id="3.30.1490.480">
    <property type="entry name" value="Endolytic murein transglycosylase"/>
    <property type="match status" value="1"/>
</dbReference>
<evidence type="ECO:0000313" key="2">
    <source>
        <dbReference type="EMBL" id="MFC5532484.1"/>
    </source>
</evidence>
<feature type="compositionally biased region" description="Polar residues" evidence="1">
    <location>
        <begin position="83"/>
        <end position="95"/>
    </location>
</feature>
<keyword evidence="3" id="KW-1185">Reference proteome</keyword>
<accession>A0ABW0R5G8</accession>
<name>A0ABW0R5G8_9BACL</name>
<dbReference type="RefSeq" id="WP_378114447.1">
    <property type="nucleotide sequence ID" value="NZ_JBHSNC010000057.1"/>
</dbReference>
<evidence type="ECO:0000256" key="1">
    <source>
        <dbReference type="SAM" id="MobiDB-lite"/>
    </source>
</evidence>
<reference evidence="3" key="1">
    <citation type="journal article" date="2019" name="Int. J. Syst. Evol. Microbiol.">
        <title>The Global Catalogue of Microorganisms (GCM) 10K type strain sequencing project: providing services to taxonomists for standard genome sequencing and annotation.</title>
        <authorList>
            <consortium name="The Broad Institute Genomics Platform"/>
            <consortium name="The Broad Institute Genome Sequencing Center for Infectious Disease"/>
            <person name="Wu L."/>
            <person name="Ma J."/>
        </authorList>
    </citation>
    <scope>NUCLEOTIDE SEQUENCE [LARGE SCALE GENOMIC DNA]</scope>
    <source>
        <strain evidence="3">CGMCC 1.18578</strain>
    </source>
</reference>
<comment type="caution">
    <text evidence="2">The sequence shown here is derived from an EMBL/GenBank/DDBJ whole genome shotgun (WGS) entry which is preliminary data.</text>
</comment>
<evidence type="ECO:0000313" key="3">
    <source>
        <dbReference type="Proteomes" id="UP001596108"/>
    </source>
</evidence>
<gene>
    <name evidence="2" type="ORF">ACFPQ4_23960</name>
</gene>
<evidence type="ECO:0008006" key="4">
    <source>
        <dbReference type="Google" id="ProtNLM"/>
    </source>
</evidence>
<dbReference type="EMBL" id="JBHSNC010000057">
    <property type="protein sequence ID" value="MFC5532484.1"/>
    <property type="molecule type" value="Genomic_DNA"/>
</dbReference>
<organism evidence="2 3">
    <name type="scientific">Cohnella yongneupensis</name>
    <dbReference type="NCBI Taxonomy" id="425006"/>
    <lineage>
        <taxon>Bacteria</taxon>
        <taxon>Bacillati</taxon>
        <taxon>Bacillota</taxon>
        <taxon>Bacilli</taxon>
        <taxon>Bacillales</taxon>
        <taxon>Paenibacillaceae</taxon>
        <taxon>Cohnella</taxon>
    </lineage>
</organism>
<sequence length="197" mass="21249">MRKYRSWLMGLGIGLIVGASMLQLILAAKDQAGNKSGMPLTRAQLEEEASKAGFVVYSANEKVYTEDELQAKLDEAKKATEQPAATPTASQEAPSTDNANTTQQQDQTGTKAPEATPSASPSAPPAEDPVAVTLYVRPGMNLTEVANKLEELGVVEDAKDFIDKCWSISKDLEVGTAVFTGKPTYRDIMTELTRRKP</sequence>
<feature type="region of interest" description="Disordered" evidence="1">
    <location>
        <begin position="77"/>
        <end position="128"/>
    </location>
</feature>
<feature type="compositionally biased region" description="Low complexity" evidence="1">
    <location>
        <begin position="96"/>
        <end position="121"/>
    </location>
</feature>
<dbReference type="Proteomes" id="UP001596108">
    <property type="component" value="Unassembled WGS sequence"/>
</dbReference>